<dbReference type="Gene3D" id="2.60.120.620">
    <property type="entry name" value="q2cbj1_9rhob like domain"/>
    <property type="match status" value="1"/>
</dbReference>
<keyword evidence="2" id="KW-1185">Reference proteome</keyword>
<accession>A0ABW3CES7</accession>
<protein>
    <submittedName>
        <fullName evidence="1">2OG-Fe(II) oxygenase</fullName>
    </submittedName>
</protein>
<organism evidence="1 2">
    <name type="scientific">Actinomadura adrarensis</name>
    <dbReference type="NCBI Taxonomy" id="1819600"/>
    <lineage>
        <taxon>Bacteria</taxon>
        <taxon>Bacillati</taxon>
        <taxon>Actinomycetota</taxon>
        <taxon>Actinomycetes</taxon>
        <taxon>Streptosporangiales</taxon>
        <taxon>Thermomonosporaceae</taxon>
        <taxon>Actinomadura</taxon>
    </lineage>
</organism>
<dbReference type="Proteomes" id="UP001597083">
    <property type="component" value="Unassembled WGS sequence"/>
</dbReference>
<dbReference type="EMBL" id="JBHTIR010001839">
    <property type="protein sequence ID" value="MFD0853045.1"/>
    <property type="molecule type" value="Genomic_DNA"/>
</dbReference>
<evidence type="ECO:0000313" key="1">
    <source>
        <dbReference type="EMBL" id="MFD0853045.1"/>
    </source>
</evidence>
<dbReference type="Pfam" id="PF22814">
    <property type="entry name" value="WelO5"/>
    <property type="match status" value="1"/>
</dbReference>
<feature type="non-terminal residue" evidence="1">
    <location>
        <position position="1"/>
    </location>
</feature>
<gene>
    <name evidence="1" type="ORF">ACFQ07_12470</name>
</gene>
<evidence type="ECO:0000313" key="2">
    <source>
        <dbReference type="Proteomes" id="UP001597083"/>
    </source>
</evidence>
<reference evidence="2" key="1">
    <citation type="journal article" date="2019" name="Int. J. Syst. Evol. Microbiol.">
        <title>The Global Catalogue of Microorganisms (GCM) 10K type strain sequencing project: providing services to taxonomists for standard genome sequencing and annotation.</title>
        <authorList>
            <consortium name="The Broad Institute Genomics Platform"/>
            <consortium name="The Broad Institute Genome Sequencing Center for Infectious Disease"/>
            <person name="Wu L."/>
            <person name="Ma J."/>
        </authorList>
    </citation>
    <scope>NUCLEOTIDE SEQUENCE [LARGE SCALE GENOMIC DNA]</scope>
    <source>
        <strain evidence="2">JCM 31696</strain>
    </source>
</reference>
<comment type="caution">
    <text evidence="1">The sequence shown here is derived from an EMBL/GenBank/DDBJ whole genome shotgun (WGS) entry which is preliminary data.</text>
</comment>
<dbReference type="InterPro" id="IPR055091">
    <property type="entry name" value="WelO5-like"/>
</dbReference>
<name>A0ABW3CES7_9ACTN</name>
<proteinExistence type="predicted"/>
<sequence length="155" mass="17290">MDLAIDTIREAWGGPVTAATSRGRAMFSGMIREIREGAKLHFDEITREFPGILDHTPASFLSINWYLSMPEKGGETSVYRHPWHPRDERFRDGYGYLEDVVAGDPVATVRPETGDALIFDTRNLHLVRPVAGQGRRVSLSFFLGITGSGALQLWS</sequence>